<evidence type="ECO:0000256" key="4">
    <source>
        <dbReference type="ARBA" id="ARBA00022679"/>
    </source>
</evidence>
<gene>
    <name evidence="10" type="ORF">SE16_04450</name>
</gene>
<dbReference type="GO" id="GO:0005886">
    <property type="term" value="C:plasma membrane"/>
    <property type="evidence" value="ECO:0007669"/>
    <property type="project" value="UniProtKB-SubCell"/>
</dbReference>
<dbReference type="GO" id="GO:0009103">
    <property type="term" value="P:lipopolysaccharide biosynthetic process"/>
    <property type="evidence" value="ECO:0007669"/>
    <property type="project" value="UniProtKB-ARBA"/>
</dbReference>
<organism evidence="10 11">
    <name type="scientific">Ardenticatena maritima</name>
    <dbReference type="NCBI Taxonomy" id="872965"/>
    <lineage>
        <taxon>Bacteria</taxon>
        <taxon>Bacillati</taxon>
        <taxon>Chloroflexota</taxon>
        <taxon>Ardenticatenia</taxon>
        <taxon>Ardenticatenales</taxon>
        <taxon>Ardenticatenaceae</taxon>
        <taxon>Ardenticatena</taxon>
    </lineage>
</organism>
<feature type="transmembrane region" description="Helical" evidence="8">
    <location>
        <begin position="392"/>
        <end position="409"/>
    </location>
</feature>
<sequence>MWSENRLARWGSLLVLLGVHVWAHLHWIWTNVTPLGRDAGGHLWRTLDMADVLTTLTPRTLLQAFTLTDYRPPLLYVLAQPFYWLFGVSMDSAQYLNVVLFVVIALLTYDLGRRVFDEWTAWLAVALVAFWPLTAAMTRLFYMENLQTAALLLIVWSLWRTQGFRSRRWSVIWGVALGLGMLAKWTVPPLAALPVLWAMTRAGVWSAVWRGVRRPRLAWRALAVGCVGGAVVTLALYAPNRDLVAGLPLGAWLAVAWFVLWACAFYAFALPPSPAANAVGGLFVGAALASIWYLGRIDFLNELMDAAFGTYGGNYDAFNPLRLRNYTRYFGYLVREHWGVLGTLVVAPVLVWRWWRERWRLSRDAEGARLLWLTVLSTYIALSLPSQDSERNLVPLLPVLALLAAGALRGVPRRWAQGVALVWLVVFGVQWAMITFDGAAAWRTALPPVWAESEFAQPPASGLTDPGYWIAPDVLSTMTATTPDVDPLVFGMLINSPTIHRGPYRYLIRTTYPQVKLLALTENEGEGWAGTVRSLWVLTKDGDNHDVEPAGLRALREVYANPDGLFPLLFTAVKTYPLPNGETATLWRRTVGDPVIPPLSPSEETASHAAAFAAWLDGHPLMVGTLEQGIWLAVALDLAPERVVLPDAPREEARTLFSLLAPGQEQGVAWLMSDYALVHTAWLDSGVWQIWARLDFDREPQPLDATVGNVRLRGWRAPSMRRAGEAVPLVLDWQGEGAGVRASFRLLGEDGRLLAQHDADMTSSPLRSGLFVPPETPPGAYQLGVVLYDAQTGQPLDVDQPLVVLGALRVEPR</sequence>
<evidence type="ECO:0000259" key="9">
    <source>
        <dbReference type="Pfam" id="PF13231"/>
    </source>
</evidence>
<dbReference type="RefSeq" id="WP_060687259.1">
    <property type="nucleotide sequence ID" value="NZ_LGKN01000003.1"/>
</dbReference>
<dbReference type="EMBL" id="LGKN01000003">
    <property type="protein sequence ID" value="KPL89658.1"/>
    <property type="molecule type" value="Genomic_DNA"/>
</dbReference>
<evidence type="ECO:0000256" key="2">
    <source>
        <dbReference type="ARBA" id="ARBA00022475"/>
    </source>
</evidence>
<dbReference type="Pfam" id="PF13231">
    <property type="entry name" value="PMT_2"/>
    <property type="match status" value="1"/>
</dbReference>
<dbReference type="InterPro" id="IPR038731">
    <property type="entry name" value="RgtA/B/C-like"/>
</dbReference>
<dbReference type="InterPro" id="IPR050297">
    <property type="entry name" value="LipidA_mod_glycosyltrf_83"/>
</dbReference>
<evidence type="ECO:0000256" key="6">
    <source>
        <dbReference type="ARBA" id="ARBA00022989"/>
    </source>
</evidence>
<feature type="transmembrane region" description="Helical" evidence="8">
    <location>
        <begin position="82"/>
        <end position="107"/>
    </location>
</feature>
<feature type="transmembrane region" description="Helical" evidence="8">
    <location>
        <begin position="171"/>
        <end position="197"/>
    </location>
</feature>
<keyword evidence="7 8" id="KW-0472">Membrane</keyword>
<evidence type="ECO:0000313" key="10">
    <source>
        <dbReference type="EMBL" id="KPL89658.1"/>
    </source>
</evidence>
<evidence type="ECO:0000256" key="8">
    <source>
        <dbReference type="SAM" id="Phobius"/>
    </source>
</evidence>
<dbReference type="GO" id="GO:0016763">
    <property type="term" value="F:pentosyltransferase activity"/>
    <property type="evidence" value="ECO:0007669"/>
    <property type="project" value="TreeGrafter"/>
</dbReference>
<dbReference type="PANTHER" id="PTHR33908:SF11">
    <property type="entry name" value="MEMBRANE PROTEIN"/>
    <property type="match status" value="1"/>
</dbReference>
<keyword evidence="4" id="KW-0808">Transferase</keyword>
<feature type="transmembrane region" description="Helical" evidence="8">
    <location>
        <begin position="415"/>
        <end position="434"/>
    </location>
</feature>
<feature type="transmembrane region" description="Helical" evidence="8">
    <location>
        <begin position="119"/>
        <end position="135"/>
    </location>
</feature>
<feature type="transmembrane region" description="Helical" evidence="8">
    <location>
        <begin position="7"/>
        <end position="29"/>
    </location>
</feature>
<feature type="transmembrane region" description="Helical" evidence="8">
    <location>
        <begin position="217"/>
        <end position="237"/>
    </location>
</feature>
<dbReference type="Proteomes" id="UP000050502">
    <property type="component" value="Unassembled WGS sequence"/>
</dbReference>
<feature type="domain" description="Glycosyltransferase RgtA/B/C/D-like" evidence="9">
    <location>
        <begin position="71"/>
        <end position="193"/>
    </location>
</feature>
<protein>
    <recommendedName>
        <fullName evidence="9">Glycosyltransferase RgtA/B/C/D-like domain-containing protein</fullName>
    </recommendedName>
</protein>
<dbReference type="AlphaFoldDB" id="A0A0N8GSL8"/>
<reference evidence="10 11" key="1">
    <citation type="submission" date="2015-07" db="EMBL/GenBank/DDBJ databases">
        <title>Whole genome sequence of Ardenticatena maritima DSM 23922.</title>
        <authorList>
            <person name="Hemp J."/>
            <person name="Ward L.M."/>
            <person name="Pace L.A."/>
            <person name="Fischer W.W."/>
        </authorList>
    </citation>
    <scope>NUCLEOTIDE SEQUENCE [LARGE SCALE GENOMIC DNA]</scope>
    <source>
        <strain evidence="10 11">110S</strain>
    </source>
</reference>
<feature type="transmembrane region" description="Helical" evidence="8">
    <location>
        <begin position="249"/>
        <end position="269"/>
    </location>
</feature>
<comment type="subcellular location">
    <subcellularLocation>
        <location evidence="1">Cell membrane</location>
        <topology evidence="1">Multi-pass membrane protein</topology>
    </subcellularLocation>
</comment>
<keyword evidence="3" id="KW-0328">Glycosyltransferase</keyword>
<keyword evidence="2" id="KW-1003">Cell membrane</keyword>
<name>A0A0N8GSL8_9CHLR</name>
<keyword evidence="6 8" id="KW-1133">Transmembrane helix</keyword>
<keyword evidence="5 8" id="KW-0812">Transmembrane</keyword>
<evidence type="ECO:0000256" key="1">
    <source>
        <dbReference type="ARBA" id="ARBA00004651"/>
    </source>
</evidence>
<dbReference type="PANTHER" id="PTHR33908">
    <property type="entry name" value="MANNOSYLTRANSFERASE YKCB-RELATED"/>
    <property type="match status" value="1"/>
</dbReference>
<evidence type="ECO:0000256" key="5">
    <source>
        <dbReference type="ARBA" id="ARBA00022692"/>
    </source>
</evidence>
<accession>A0A0N8GSL8</accession>
<comment type="caution">
    <text evidence="10">The sequence shown here is derived from an EMBL/GenBank/DDBJ whole genome shotgun (WGS) entry which is preliminary data.</text>
</comment>
<evidence type="ECO:0000256" key="7">
    <source>
        <dbReference type="ARBA" id="ARBA00023136"/>
    </source>
</evidence>
<proteinExistence type="predicted"/>
<feature type="transmembrane region" description="Helical" evidence="8">
    <location>
        <begin position="275"/>
        <end position="294"/>
    </location>
</feature>
<feature type="transmembrane region" description="Helical" evidence="8">
    <location>
        <begin position="367"/>
        <end position="385"/>
    </location>
</feature>
<feature type="transmembrane region" description="Helical" evidence="8">
    <location>
        <begin position="338"/>
        <end position="355"/>
    </location>
</feature>
<evidence type="ECO:0000256" key="3">
    <source>
        <dbReference type="ARBA" id="ARBA00022676"/>
    </source>
</evidence>
<evidence type="ECO:0000313" key="11">
    <source>
        <dbReference type="Proteomes" id="UP000050502"/>
    </source>
</evidence>